<dbReference type="RefSeq" id="WP_345655161.1">
    <property type="nucleotide sequence ID" value="NZ_BAABLY010000115.1"/>
</dbReference>
<dbReference type="EMBL" id="JBEDNP010000025">
    <property type="protein sequence ID" value="MEQ3542141.1"/>
    <property type="molecule type" value="Genomic_DNA"/>
</dbReference>
<dbReference type="Proteomes" id="UP001464923">
    <property type="component" value="Unassembled WGS sequence"/>
</dbReference>
<dbReference type="InterPro" id="IPR053137">
    <property type="entry name" value="NLR-like"/>
</dbReference>
<protein>
    <recommendedName>
        <fullName evidence="3">Tetratricopeptide repeat protein</fullName>
    </recommendedName>
</protein>
<dbReference type="SUPFAM" id="SSF48452">
    <property type="entry name" value="TPR-like"/>
    <property type="match status" value="1"/>
</dbReference>
<dbReference type="InterPro" id="IPR011990">
    <property type="entry name" value="TPR-like_helical_dom_sf"/>
</dbReference>
<name>A0ABV1K1N4_9PSEU</name>
<evidence type="ECO:0000313" key="2">
    <source>
        <dbReference type="Proteomes" id="UP001464923"/>
    </source>
</evidence>
<reference evidence="1 2" key="1">
    <citation type="submission" date="2024-03" db="EMBL/GenBank/DDBJ databases">
        <title>Draft genome sequence of Pseudonocardia tropica JCM 19149.</title>
        <authorList>
            <person name="Butdee W."/>
            <person name="Duangmal K."/>
        </authorList>
    </citation>
    <scope>NUCLEOTIDE SEQUENCE [LARGE SCALE GENOMIC DNA]</scope>
    <source>
        <strain evidence="1 2">JCM 19149</strain>
    </source>
</reference>
<sequence length="201" mass="21385">MGAGSAGDETTTDMLRTATARLLELASPHGADPTVLARRAADRARARGPYHHDTLSAANELALSRLASGHLRHALADLHGLAHTCAHTLGAEHPDTLVVRGNLALAQLAAGELDTAEAALAQLHHDRRRLLGAEHPSTHNAALALALAHHTQHRPDDARALASPIHEHLHHLHGPDHPLTQFSTSLLNWDLVEPTDTAEIG</sequence>
<evidence type="ECO:0008006" key="3">
    <source>
        <dbReference type="Google" id="ProtNLM"/>
    </source>
</evidence>
<dbReference type="Gene3D" id="1.25.40.10">
    <property type="entry name" value="Tetratricopeptide repeat domain"/>
    <property type="match status" value="1"/>
</dbReference>
<proteinExistence type="predicted"/>
<dbReference type="PANTHER" id="PTHR46082:SF11">
    <property type="entry name" value="AAA+ ATPASE DOMAIN-CONTAINING PROTEIN-RELATED"/>
    <property type="match status" value="1"/>
</dbReference>
<evidence type="ECO:0000313" key="1">
    <source>
        <dbReference type="EMBL" id="MEQ3542141.1"/>
    </source>
</evidence>
<gene>
    <name evidence="1" type="ORF">WHI96_25330</name>
</gene>
<comment type="caution">
    <text evidence="1">The sequence shown here is derived from an EMBL/GenBank/DDBJ whole genome shotgun (WGS) entry which is preliminary data.</text>
</comment>
<dbReference type="PANTHER" id="PTHR46082">
    <property type="entry name" value="ATP/GTP-BINDING PROTEIN-RELATED"/>
    <property type="match status" value="1"/>
</dbReference>
<organism evidence="1 2">
    <name type="scientific">Pseudonocardia tropica</name>
    <dbReference type="NCBI Taxonomy" id="681289"/>
    <lineage>
        <taxon>Bacteria</taxon>
        <taxon>Bacillati</taxon>
        <taxon>Actinomycetota</taxon>
        <taxon>Actinomycetes</taxon>
        <taxon>Pseudonocardiales</taxon>
        <taxon>Pseudonocardiaceae</taxon>
        <taxon>Pseudonocardia</taxon>
    </lineage>
</organism>
<accession>A0ABV1K1N4</accession>
<keyword evidence="2" id="KW-1185">Reference proteome</keyword>